<gene>
    <name evidence="6" type="ORF">APICC_01518</name>
</gene>
<evidence type="ECO:0000313" key="6">
    <source>
        <dbReference type="EMBL" id="PBC30613.1"/>
    </source>
</evidence>
<dbReference type="AlphaFoldDB" id="A0A2A3EFP7"/>
<feature type="transmembrane region" description="Helical" evidence="5">
    <location>
        <begin position="29"/>
        <end position="51"/>
    </location>
</feature>
<organism evidence="6 7">
    <name type="scientific">Apis cerana cerana</name>
    <name type="common">Oriental honeybee</name>
    <dbReference type="NCBI Taxonomy" id="94128"/>
    <lineage>
        <taxon>Eukaryota</taxon>
        <taxon>Metazoa</taxon>
        <taxon>Ecdysozoa</taxon>
        <taxon>Arthropoda</taxon>
        <taxon>Hexapoda</taxon>
        <taxon>Insecta</taxon>
        <taxon>Pterygota</taxon>
        <taxon>Neoptera</taxon>
        <taxon>Endopterygota</taxon>
        <taxon>Hymenoptera</taxon>
        <taxon>Apocrita</taxon>
        <taxon>Aculeata</taxon>
        <taxon>Apoidea</taxon>
        <taxon>Anthophila</taxon>
        <taxon>Apidae</taxon>
        <taxon>Apis</taxon>
    </lineage>
</organism>
<reference evidence="6 7" key="1">
    <citation type="submission" date="2014-07" db="EMBL/GenBank/DDBJ databases">
        <title>Genomic and transcriptomic analysis on Apis cerana provide comprehensive insights into honey bee biology.</title>
        <authorList>
            <person name="Diao Q."/>
            <person name="Sun L."/>
            <person name="Zheng H."/>
            <person name="Zheng H."/>
            <person name="Xu S."/>
            <person name="Wang S."/>
            <person name="Zeng Z."/>
            <person name="Hu F."/>
            <person name="Su S."/>
            <person name="Wu J."/>
        </authorList>
    </citation>
    <scope>NUCLEOTIDE SEQUENCE [LARGE SCALE GENOMIC DNA]</scope>
    <source>
        <tissue evidence="6">Pupae without intestine</tissue>
    </source>
</reference>
<dbReference type="PANTHER" id="PTHR12483:SF27">
    <property type="entry name" value="COPPER TRANSPORT PROTEIN CTR1"/>
    <property type="match status" value="1"/>
</dbReference>
<feature type="transmembrane region" description="Helical" evidence="5">
    <location>
        <begin position="129"/>
        <end position="148"/>
    </location>
</feature>
<comment type="similarity">
    <text evidence="5">Belongs to the copper transporter (Ctr) (TC 1.A.56) family. SLC31A subfamily.</text>
</comment>
<dbReference type="Pfam" id="PF04145">
    <property type="entry name" value="Ctr"/>
    <property type="match status" value="1"/>
</dbReference>
<keyword evidence="5" id="KW-0813">Transport</keyword>
<dbReference type="InterPro" id="IPR007274">
    <property type="entry name" value="Cop_transporter"/>
</dbReference>
<feature type="transmembrane region" description="Helical" evidence="5">
    <location>
        <begin position="102"/>
        <end position="123"/>
    </location>
</feature>
<proteinExistence type="inferred from homology"/>
<keyword evidence="5" id="KW-0187">Copper transport</keyword>
<keyword evidence="4 5" id="KW-0472">Membrane</keyword>
<evidence type="ECO:0000256" key="3">
    <source>
        <dbReference type="ARBA" id="ARBA00022989"/>
    </source>
</evidence>
<keyword evidence="2 5" id="KW-0812">Transmembrane</keyword>
<protein>
    <recommendedName>
        <fullName evidence="5">Copper transport protein</fullName>
    </recommendedName>
</protein>
<dbReference type="EMBL" id="KZ288256">
    <property type="protein sequence ID" value="PBC30613.1"/>
    <property type="molecule type" value="Genomic_DNA"/>
</dbReference>
<name>A0A2A3EFP7_APICC</name>
<evidence type="ECO:0000256" key="4">
    <source>
        <dbReference type="ARBA" id="ARBA00023136"/>
    </source>
</evidence>
<sequence>MLQLFIKLNNMHMWFWFGNNLDNFFLPGYNVATIFSFFCTCLGLFAVAILYEGMKVLQIKLQQSTISFLQKQSPRISENSCLLSKISSNNIRTKISLHCIQWCIWTFQIFHWFVHTFLGYLLMLAVMTYNVYITITIVLGACLGYWIFGPQLIELNMKRFYKRQILLDCDKECADNIIHSQRHESTVSVVADQLITEATVEVHIPRDA</sequence>
<keyword evidence="3 5" id="KW-1133">Transmembrane helix</keyword>
<keyword evidence="7" id="KW-1185">Reference proteome</keyword>
<evidence type="ECO:0000313" key="7">
    <source>
        <dbReference type="Proteomes" id="UP000242457"/>
    </source>
</evidence>
<accession>A0A2A3EFP7</accession>
<dbReference type="GO" id="GO:0005886">
    <property type="term" value="C:plasma membrane"/>
    <property type="evidence" value="ECO:0007669"/>
    <property type="project" value="TreeGrafter"/>
</dbReference>
<dbReference type="Proteomes" id="UP000242457">
    <property type="component" value="Unassembled WGS sequence"/>
</dbReference>
<comment type="subcellular location">
    <subcellularLocation>
        <location evidence="1 5">Membrane</location>
        <topology evidence="1 5">Multi-pass membrane protein</topology>
    </subcellularLocation>
</comment>
<keyword evidence="5" id="KW-0406">Ion transport</keyword>
<keyword evidence="5" id="KW-0186">Copper</keyword>
<dbReference type="GO" id="GO:0005375">
    <property type="term" value="F:copper ion transmembrane transporter activity"/>
    <property type="evidence" value="ECO:0007669"/>
    <property type="project" value="UniProtKB-UniRule"/>
</dbReference>
<dbReference type="OrthoDB" id="73901at2759"/>
<evidence type="ECO:0000256" key="2">
    <source>
        <dbReference type="ARBA" id="ARBA00022692"/>
    </source>
</evidence>
<dbReference type="STRING" id="94128.A0A2A3EFP7"/>
<evidence type="ECO:0000256" key="5">
    <source>
        <dbReference type="RuleBase" id="RU367022"/>
    </source>
</evidence>
<evidence type="ECO:0000256" key="1">
    <source>
        <dbReference type="ARBA" id="ARBA00004141"/>
    </source>
</evidence>
<dbReference type="PANTHER" id="PTHR12483">
    <property type="entry name" value="SOLUTE CARRIER FAMILY 31 COPPER TRANSPORTERS"/>
    <property type="match status" value="1"/>
</dbReference>